<evidence type="ECO:0000256" key="5">
    <source>
        <dbReference type="ARBA" id="ARBA00022553"/>
    </source>
</evidence>
<dbReference type="SMART" id="SM00233">
    <property type="entry name" value="PH"/>
    <property type="match status" value="1"/>
</dbReference>
<dbReference type="PROSITE" id="PS50186">
    <property type="entry name" value="DEP"/>
    <property type="match status" value="2"/>
</dbReference>
<dbReference type="InterPro" id="IPR036390">
    <property type="entry name" value="WH_DNA-bd_sf"/>
</dbReference>
<gene>
    <name evidence="14" type="ORF">HPG69_017337</name>
</gene>
<feature type="region of interest" description="Disordered" evidence="10">
    <location>
        <begin position="712"/>
        <end position="736"/>
    </location>
</feature>
<dbReference type="PROSITE" id="PS50106">
    <property type="entry name" value="PDZ"/>
    <property type="match status" value="1"/>
</dbReference>
<comment type="caution">
    <text evidence="14">The sequence shown here is derived from an EMBL/GenBank/DDBJ whole genome shotgun (WGS) entry which is preliminary data.</text>
</comment>
<evidence type="ECO:0000256" key="9">
    <source>
        <dbReference type="ARBA" id="ARBA00070303"/>
    </source>
</evidence>
<dbReference type="Pfam" id="PF22697">
    <property type="entry name" value="SOS1_NGEF_PH"/>
    <property type="match status" value="1"/>
</dbReference>
<dbReference type="SUPFAM" id="SSF48065">
    <property type="entry name" value="DBL homology domain (DH-domain)"/>
    <property type="match status" value="1"/>
</dbReference>
<protein>
    <recommendedName>
        <fullName evidence="9">Phosphatidylinositol 3,4,5-trisphosphate-dependent Rac exchanger 1 protein</fullName>
    </recommendedName>
</protein>
<keyword evidence="6" id="KW-0472">Membrane</keyword>
<comment type="function">
    <text evidence="7">Functions as a RAC guanine nucleotide exchange factor (GEF), which activates the Rac proteins by exchanging bound GDP for free GTP. Its activity is synergistically activated by phosphatidylinositol 3,4,5-trisphosphate and the beta gamma subunits of heterotrimeric G protein. May function downstream of heterotrimeric G proteins in neutrophils.</text>
</comment>
<dbReference type="GO" id="GO:0005096">
    <property type="term" value="F:GTPase activator activity"/>
    <property type="evidence" value="ECO:0007669"/>
    <property type="project" value="TreeGrafter"/>
</dbReference>
<comment type="subcellular location">
    <subcellularLocation>
        <location evidence="1">Cell membrane</location>
    </subcellularLocation>
    <subcellularLocation>
        <location evidence="2">Cytoplasm</location>
        <location evidence="2">Cytosol</location>
    </subcellularLocation>
</comment>
<evidence type="ECO:0000259" key="13">
    <source>
        <dbReference type="PROSITE" id="PS50186"/>
    </source>
</evidence>
<dbReference type="GO" id="GO:0023051">
    <property type="term" value="P:regulation of signaling"/>
    <property type="evidence" value="ECO:0007669"/>
    <property type="project" value="TreeGrafter"/>
</dbReference>
<dbReference type="FunFam" id="1.10.10.10:FF:000094">
    <property type="entry name" value="Phosphatidylinositol-3,4,5-trisphosphate dependent Rac exchange factor 1"/>
    <property type="match status" value="1"/>
</dbReference>
<dbReference type="FunFam" id="1.10.10.10:FF:000090">
    <property type="entry name" value="Phosphatidylinositol-3,4,5-trisphosphate dependent Rac exchange factor 1"/>
    <property type="match status" value="1"/>
</dbReference>
<evidence type="ECO:0000256" key="3">
    <source>
        <dbReference type="ARBA" id="ARBA00022475"/>
    </source>
</evidence>
<evidence type="ECO:0000256" key="2">
    <source>
        <dbReference type="ARBA" id="ARBA00004514"/>
    </source>
</evidence>
<keyword evidence="15" id="KW-1185">Reference proteome</keyword>
<dbReference type="SUPFAM" id="SSF46785">
    <property type="entry name" value="Winged helix' DNA-binding domain"/>
    <property type="match status" value="2"/>
</dbReference>
<dbReference type="InterPro" id="IPR000591">
    <property type="entry name" value="DEP_dom"/>
</dbReference>
<dbReference type="Gene3D" id="2.30.42.10">
    <property type="match status" value="2"/>
</dbReference>
<dbReference type="Gene3D" id="1.20.900.10">
    <property type="entry name" value="Dbl homology (DH) domain"/>
    <property type="match status" value="1"/>
</dbReference>
<dbReference type="InterPro" id="IPR001849">
    <property type="entry name" value="PH_domain"/>
</dbReference>
<dbReference type="InterPro" id="IPR055251">
    <property type="entry name" value="SOS1_NGEF_PH"/>
</dbReference>
<dbReference type="CDD" id="cd04440">
    <property type="entry name" value="DEP_2_P-Rex"/>
    <property type="match status" value="1"/>
</dbReference>
<evidence type="ECO:0000256" key="8">
    <source>
        <dbReference type="ARBA" id="ARBA00065110"/>
    </source>
</evidence>
<dbReference type="FunFam" id="2.30.42.10:FF:000099">
    <property type="entry name" value="Phosphatidylinositol-3,4,5-trisphosphate dependent Rac exchange factor 1"/>
    <property type="match status" value="1"/>
</dbReference>
<evidence type="ECO:0000259" key="12">
    <source>
        <dbReference type="PROSITE" id="PS50106"/>
    </source>
</evidence>
<proteinExistence type="predicted"/>
<dbReference type="Pfam" id="PF00610">
    <property type="entry name" value="DEP"/>
    <property type="match status" value="2"/>
</dbReference>
<sequence length="1644" mass="183837">MFVCSRFAWSLRPRPRAVLLWPHCGQGPRLWGHEGAARSRHSGHPFGSPHLRPRVRHHTGLRADVGGRPPSLALEGLPLHVRREAPGTPPPFSALVAQSRVTGGCVWSPLGRCLSLLPSPLPQELAKRTPGKHPDHPAVQSALQAMKTVCSNINETKRQMEKLEALEQLQSHIEGWEGSNLTDICTQLLLQGTLLKISAGNIQERAFFLFDNLLVYCKRKSRVTGSKKSTKRTKSINGSLYIFRGRINTEVMEVENVEDGTADYHSNGYTVTNGWKIHNTAKNKWFVCMAKTAEEKQKWLDAIIREREQRESLKLGMERDAYVMIAEKGEKLYHMMMSKKVNLIKDRRRKLSTVPKCFLGNEFVAWLLEIGEISKTEEGVNLGQALLENGIIHHVSDKHQFKNEQVMYRFRYDDGTYKARSELEDIMSKGVRLYCRLHSLYTPVIKDRDYHLKTYKSVLPGSKLVDWLLAQGDCQTREEAVALGVGLCNNGFMHHVLEKSEFKDESQYFRFYADEEMEGTSSKNKQLRNDFKLVENILAKRLLILPQEEDYGFDIEEKNKAVVVKSVQRGSLAEMAGLQVGRKIYSINEDLVYLRPFAEVESLLNQSFCSRRPLRLLVATKGKEIIKVPDHPESLCFQIRGAAPPYVYAVGRGSEAAAAGLCAGQCVLKVNGNNVMNDGAPEVLEHFQAFRSRREEALGLYQWVYHTHEDAQEARAGQEAPGEDLDGEGTQHEDQPDSAFAQLSLGPQLSLHEGSPVVSLTVDNVHLEHGVVYEYVSTAGVKCHVLEKTVEPRGCFGLTAKILEAFAANDSVFVQNCGRLMALNNSIKTMSHYEFRNICDTKLESIGQRIACYQEFAVQLKSRVSPPFKQAPLEPHSLCGLDFCPTNCHVNLMEVSYPKTTPSVGRSFSIRFGRKPSLIGLDPEQGHLNPMSYTQHCITTMAAPSWKCLPAANGDLQCQGPQDSGFGPASGALGQEDRGLSFLLKQEDREIQDAYLQLFTKLDVALKEMKQYVTQINRLLSTITEPTSGGSCHPPLAEEASSPPLVSEEGETDRSDHGGSKKVCFKVREEDQEDSGHDTMSYRDSYSECNSNRDSVLSYTSVRSNSSYLGSDEMGSGDELPCDMRIPSHKQDKLHGCLEHLFNQVGPLSHRRRPDCGFLPSPLVRTPSQEPGQGLWVGSLQPGGPQGPDSLRASCRQVDSIHALLKGPVMSRAFEETKHFPMDHSLQEFKQKEECTIRGRSLIQISIQEDPWNLPSSIKTLVDDIQRYVEDGKNQLLLALLKCTDTELQLRRDSVFCQALVAAVCTFSEQLLAALSYRYNNNGEYEESSRDASRKWLEQVAATGVLLHCQSLLSPAVKEERTMLEDIWVTLSELDNVTFSFKQLDENYVANANVSYHIEGSRQALRVVFYLDSYHFSKLPSRLESGASLRLHTVLFTKALENVEGPPPPGSQAAEDLQQEINAQSLEKVQQYYRKLRAFYLERSNLPTDASTTAVKIDQLIRPINALDELCRLMKSLVHPKPSAGGSLGAGLIPISSELCYRLGACQIAMCGTGMQRSTLSVSLEQAAVLARSHGLLPKCIMQATDIMRKQGPRVEILAKNLRVKDQMPQDAPRFVSWAWIMCSNKSCCEIISKKGILSNRGPV</sequence>
<dbReference type="InterPro" id="IPR035899">
    <property type="entry name" value="DBL_dom_sf"/>
</dbReference>
<dbReference type="SMART" id="SM00049">
    <property type="entry name" value="DEP"/>
    <property type="match status" value="2"/>
</dbReference>
<dbReference type="GO" id="GO:0035556">
    <property type="term" value="P:intracellular signal transduction"/>
    <property type="evidence" value="ECO:0007669"/>
    <property type="project" value="InterPro"/>
</dbReference>
<evidence type="ECO:0000313" key="15">
    <source>
        <dbReference type="Proteomes" id="UP000551758"/>
    </source>
</evidence>
<dbReference type="Gene3D" id="1.10.10.10">
    <property type="entry name" value="Winged helix-like DNA-binding domain superfamily/Winged helix DNA-binding domain"/>
    <property type="match status" value="2"/>
</dbReference>
<keyword evidence="3" id="KW-1003">Cell membrane</keyword>
<feature type="domain" description="PH" evidence="11">
    <location>
        <begin position="187"/>
        <end position="308"/>
    </location>
</feature>
<dbReference type="GO" id="GO:0072593">
    <property type="term" value="P:reactive oxygen species metabolic process"/>
    <property type="evidence" value="ECO:0007669"/>
    <property type="project" value="UniProtKB-ARBA"/>
</dbReference>
<dbReference type="InterPro" id="IPR036388">
    <property type="entry name" value="WH-like_DNA-bd_sf"/>
</dbReference>
<feature type="domain" description="PDZ" evidence="12">
    <location>
        <begin position="541"/>
        <end position="588"/>
    </location>
</feature>
<evidence type="ECO:0000256" key="1">
    <source>
        <dbReference type="ARBA" id="ARBA00004236"/>
    </source>
</evidence>
<dbReference type="FunFam" id="2.30.42.10:FF:000141">
    <property type="entry name" value="Phosphatidylinositol-3,4,5-trisphosphate dependent Rac exchange factor 1"/>
    <property type="match status" value="1"/>
</dbReference>
<dbReference type="InterPro" id="IPR036034">
    <property type="entry name" value="PDZ_sf"/>
</dbReference>
<dbReference type="Gene3D" id="2.30.29.30">
    <property type="entry name" value="Pleckstrin-homology domain (PH domain)/Phosphotyrosine-binding domain (PTB)"/>
    <property type="match status" value="1"/>
</dbReference>
<dbReference type="GO" id="GO:0005085">
    <property type="term" value="F:guanyl-nucleotide exchange factor activity"/>
    <property type="evidence" value="ECO:0007669"/>
    <property type="project" value="TreeGrafter"/>
</dbReference>
<feature type="region of interest" description="Disordered" evidence="10">
    <location>
        <begin position="34"/>
        <end position="54"/>
    </location>
</feature>
<evidence type="ECO:0000256" key="4">
    <source>
        <dbReference type="ARBA" id="ARBA00022490"/>
    </source>
</evidence>
<comment type="subunit">
    <text evidence="8">Interacts preferentially with RAC2. Interacts with RAC1. Interacts with AUTS2.</text>
</comment>
<dbReference type="CDD" id="cd01224">
    <property type="entry name" value="PH_Collybistin_ASEF"/>
    <property type="match status" value="1"/>
</dbReference>
<evidence type="ECO:0000256" key="10">
    <source>
        <dbReference type="SAM" id="MobiDB-lite"/>
    </source>
</evidence>
<dbReference type="Proteomes" id="UP000551758">
    <property type="component" value="Unassembled WGS sequence"/>
</dbReference>
<evidence type="ECO:0000313" key="14">
    <source>
        <dbReference type="EMBL" id="KAF5917446.1"/>
    </source>
</evidence>
<dbReference type="SUPFAM" id="SSF50156">
    <property type="entry name" value="PDZ domain-like"/>
    <property type="match status" value="2"/>
</dbReference>
<dbReference type="SUPFAM" id="SSF50729">
    <property type="entry name" value="PH domain-like"/>
    <property type="match status" value="1"/>
</dbReference>
<dbReference type="PANTHER" id="PTHR22829">
    <property type="entry name" value="DEP DOMAIN PROTEIN"/>
    <property type="match status" value="1"/>
</dbReference>
<dbReference type="PANTHER" id="PTHR22829:SF6">
    <property type="entry name" value="PHOSPHATIDYLINOSITOL 3,4,5-TRISPHOSPHATE-DEPENDENT RAC EXCHANGER 1 PROTEIN"/>
    <property type="match status" value="1"/>
</dbReference>
<dbReference type="GO" id="GO:0005886">
    <property type="term" value="C:plasma membrane"/>
    <property type="evidence" value="ECO:0007669"/>
    <property type="project" value="UniProtKB-SubCell"/>
</dbReference>
<dbReference type="CDD" id="cd00136">
    <property type="entry name" value="PDZ_canonical"/>
    <property type="match status" value="1"/>
</dbReference>
<name>A0A7J7EPS3_DICBM</name>
<dbReference type="PROSITE" id="PS50003">
    <property type="entry name" value="PH_DOMAIN"/>
    <property type="match status" value="1"/>
</dbReference>
<evidence type="ECO:0000256" key="7">
    <source>
        <dbReference type="ARBA" id="ARBA00055300"/>
    </source>
</evidence>
<dbReference type="FunFam" id="2.30.29.30:FF:000055">
    <property type="entry name" value="Phosphatidylinositol 3,4,5-trisphosphate-dependent Rac exchanger 1 protein-like"/>
    <property type="match status" value="1"/>
</dbReference>
<organism evidence="14 15">
    <name type="scientific">Diceros bicornis minor</name>
    <name type="common">South-central black rhinoceros</name>
    <dbReference type="NCBI Taxonomy" id="77932"/>
    <lineage>
        <taxon>Eukaryota</taxon>
        <taxon>Metazoa</taxon>
        <taxon>Chordata</taxon>
        <taxon>Craniata</taxon>
        <taxon>Vertebrata</taxon>
        <taxon>Euteleostomi</taxon>
        <taxon>Mammalia</taxon>
        <taxon>Eutheria</taxon>
        <taxon>Laurasiatheria</taxon>
        <taxon>Perissodactyla</taxon>
        <taxon>Rhinocerotidae</taxon>
        <taxon>Diceros</taxon>
    </lineage>
</organism>
<keyword evidence="4" id="KW-0963">Cytoplasm</keyword>
<feature type="domain" description="DEP" evidence="13">
    <location>
        <begin position="445"/>
        <end position="513"/>
    </location>
</feature>
<dbReference type="InterPro" id="IPR051832">
    <property type="entry name" value="mTOR-Rac_regulators"/>
</dbReference>
<reference evidence="14 15" key="1">
    <citation type="journal article" date="2020" name="Mol. Biol. Evol.">
        <title>Interspecific Gene Flow and the Evolution of Specialization in Black and White Rhinoceros.</title>
        <authorList>
            <person name="Moodley Y."/>
            <person name="Westbury M.V."/>
            <person name="Russo I.M."/>
            <person name="Gopalakrishnan S."/>
            <person name="Rakotoarivelo A."/>
            <person name="Olsen R.A."/>
            <person name="Prost S."/>
            <person name="Tunstall T."/>
            <person name="Ryder O.A."/>
            <person name="Dalen L."/>
            <person name="Bruford M.W."/>
        </authorList>
    </citation>
    <scope>NUCLEOTIDE SEQUENCE [LARGE SCALE GENOMIC DNA]</scope>
    <source>
        <strain evidence="14">SBR-YM</strain>
        <tissue evidence="14">Skin</tissue>
    </source>
</reference>
<evidence type="ECO:0000259" key="11">
    <source>
        <dbReference type="PROSITE" id="PS50003"/>
    </source>
</evidence>
<dbReference type="SMART" id="SM00228">
    <property type="entry name" value="PDZ"/>
    <property type="match status" value="2"/>
</dbReference>
<accession>A0A7J7EPS3</accession>
<dbReference type="GO" id="GO:0005829">
    <property type="term" value="C:cytosol"/>
    <property type="evidence" value="ECO:0007669"/>
    <property type="project" value="UniProtKB-SubCell"/>
</dbReference>
<feature type="region of interest" description="Disordered" evidence="10">
    <location>
        <begin position="1026"/>
        <end position="1061"/>
    </location>
</feature>
<evidence type="ECO:0000256" key="6">
    <source>
        <dbReference type="ARBA" id="ARBA00023136"/>
    </source>
</evidence>
<feature type="domain" description="DEP" evidence="13">
    <location>
        <begin position="337"/>
        <end position="412"/>
    </location>
</feature>
<dbReference type="InterPro" id="IPR001478">
    <property type="entry name" value="PDZ"/>
</dbReference>
<dbReference type="EMBL" id="JACDTQ010002544">
    <property type="protein sequence ID" value="KAF5917446.1"/>
    <property type="molecule type" value="Genomic_DNA"/>
</dbReference>
<dbReference type="InterPro" id="IPR011993">
    <property type="entry name" value="PH-like_dom_sf"/>
</dbReference>
<dbReference type="GO" id="GO:0007186">
    <property type="term" value="P:G protein-coupled receptor signaling pathway"/>
    <property type="evidence" value="ECO:0007669"/>
    <property type="project" value="TreeGrafter"/>
</dbReference>
<keyword evidence="5" id="KW-0597">Phosphoprotein</keyword>
<dbReference type="GO" id="GO:0045321">
    <property type="term" value="P:leukocyte activation"/>
    <property type="evidence" value="ECO:0007669"/>
    <property type="project" value="UniProtKB-ARBA"/>
</dbReference>